<dbReference type="NCBIfam" id="NF003967">
    <property type="entry name" value="PRK05461.1"/>
    <property type="match status" value="1"/>
</dbReference>
<dbReference type="InterPro" id="IPR007474">
    <property type="entry name" value="ApaG_domain"/>
</dbReference>
<gene>
    <name evidence="2" type="primary">apaG</name>
    <name evidence="4" type="ORF">DV711_13450</name>
</gene>
<proteinExistence type="inferred from homology"/>
<evidence type="ECO:0000313" key="4">
    <source>
        <dbReference type="EMBL" id="RDE19869.1"/>
    </source>
</evidence>
<dbReference type="InterPro" id="IPR050718">
    <property type="entry name" value="ApaG-like"/>
</dbReference>
<evidence type="ECO:0000256" key="1">
    <source>
        <dbReference type="ARBA" id="ARBA00017693"/>
    </source>
</evidence>
<evidence type="ECO:0000256" key="2">
    <source>
        <dbReference type="HAMAP-Rule" id="MF_00791"/>
    </source>
</evidence>
<keyword evidence="5" id="KW-1185">Reference proteome</keyword>
<dbReference type="InterPro" id="IPR023065">
    <property type="entry name" value="Uncharacterised_ApaG"/>
</dbReference>
<dbReference type="HAMAP" id="MF_00791">
    <property type="entry name" value="ApaG"/>
    <property type="match status" value="1"/>
</dbReference>
<accession>A0A369WFC4</accession>
<dbReference type="Pfam" id="PF04379">
    <property type="entry name" value="DUF525"/>
    <property type="match status" value="1"/>
</dbReference>
<dbReference type="PROSITE" id="PS51087">
    <property type="entry name" value="APAG"/>
    <property type="match status" value="1"/>
</dbReference>
<dbReference type="Proteomes" id="UP000253769">
    <property type="component" value="Unassembled WGS sequence"/>
</dbReference>
<dbReference type="RefSeq" id="WP_114696214.1">
    <property type="nucleotide sequence ID" value="NZ_QQOH01000003.1"/>
</dbReference>
<organism evidence="4 5">
    <name type="scientific">Motiliproteus coralliicola</name>
    <dbReference type="NCBI Taxonomy" id="2283196"/>
    <lineage>
        <taxon>Bacteria</taxon>
        <taxon>Pseudomonadati</taxon>
        <taxon>Pseudomonadota</taxon>
        <taxon>Gammaproteobacteria</taxon>
        <taxon>Oceanospirillales</taxon>
        <taxon>Oceanospirillaceae</taxon>
        <taxon>Motiliproteus</taxon>
    </lineage>
</organism>
<dbReference type="Gene3D" id="2.60.40.1470">
    <property type="entry name" value="ApaG domain"/>
    <property type="match status" value="1"/>
</dbReference>
<dbReference type="InterPro" id="IPR036767">
    <property type="entry name" value="ApaG_sf"/>
</dbReference>
<dbReference type="AlphaFoldDB" id="A0A369WFC4"/>
<name>A0A369WFC4_9GAMM</name>
<dbReference type="PANTHER" id="PTHR47191">
    <property type="entry name" value="OS05G0170800 PROTEIN"/>
    <property type="match status" value="1"/>
</dbReference>
<evidence type="ECO:0000259" key="3">
    <source>
        <dbReference type="PROSITE" id="PS51087"/>
    </source>
</evidence>
<dbReference type="SUPFAM" id="SSF110069">
    <property type="entry name" value="ApaG-like"/>
    <property type="match status" value="1"/>
</dbReference>
<dbReference type="EMBL" id="QQOH01000003">
    <property type="protein sequence ID" value="RDE19869.1"/>
    <property type="molecule type" value="Genomic_DNA"/>
</dbReference>
<feature type="domain" description="ApaG" evidence="3">
    <location>
        <begin position="1"/>
        <end position="123"/>
    </location>
</feature>
<comment type="caution">
    <text evidence="4">The sequence shown here is derived from an EMBL/GenBank/DDBJ whole genome shotgun (WGS) entry which is preliminary data.</text>
</comment>
<reference evidence="4 5" key="1">
    <citation type="submission" date="2018-07" db="EMBL/GenBank/DDBJ databases">
        <title>Motiliproteus coralliicola sp. nov., a bacterium isolated from Coral.</title>
        <authorList>
            <person name="Wang G."/>
        </authorList>
    </citation>
    <scope>NUCLEOTIDE SEQUENCE [LARGE SCALE GENOMIC DNA]</scope>
    <source>
        <strain evidence="4 5">C34</strain>
    </source>
</reference>
<dbReference type="PANTHER" id="PTHR47191:SF2">
    <property type="entry name" value="OS05G0170800 PROTEIN"/>
    <property type="match status" value="1"/>
</dbReference>
<sequence>MSEPISIDVKTDYLDHQSDPDNQRFVFAYHITISNNGGEPVKLLSRYWRITDGDQHVQEVEGQGVVGEQPEIEPGDSYSYTSGTVLPSEVGIMEGYYVMQNASGEQFQAPIDAFTLALPHALH</sequence>
<dbReference type="OrthoDB" id="9795226at2"/>
<protein>
    <recommendedName>
        <fullName evidence="1 2">Protein ApaG</fullName>
    </recommendedName>
</protein>
<evidence type="ECO:0000313" key="5">
    <source>
        <dbReference type="Proteomes" id="UP000253769"/>
    </source>
</evidence>